<organism evidence="2 3">
    <name type="scientific">Pontibacter arcticus</name>
    <dbReference type="NCBI Taxonomy" id="2080288"/>
    <lineage>
        <taxon>Bacteria</taxon>
        <taxon>Pseudomonadati</taxon>
        <taxon>Bacteroidota</taxon>
        <taxon>Cytophagia</taxon>
        <taxon>Cytophagales</taxon>
        <taxon>Hymenobacteraceae</taxon>
        <taxon>Pontibacter</taxon>
    </lineage>
</organism>
<comment type="caution">
    <text evidence="2">The sequence shown here is derived from an EMBL/GenBank/DDBJ whole genome shotgun (WGS) entry which is preliminary data.</text>
</comment>
<dbReference type="AlphaFoldDB" id="A0A364RBH1"/>
<sequence length="174" mass="19226">MITLISGTNRPASLTRAIVSLYASKLEEKGMAYQILDLAELPEDFVISALYDYTGKNEAFNKLGAMVANSEKFVFVVPEYNGSFPGVLKAFIDGLDYPFTFKNKKAALVGLSSGMQGGLLATSHLTDIFNYLGMHVLAQKLKLAFISKNFDGKELTNELYAQLLEEQVESFINF</sequence>
<dbReference type="GO" id="GO:0005829">
    <property type="term" value="C:cytosol"/>
    <property type="evidence" value="ECO:0007669"/>
    <property type="project" value="TreeGrafter"/>
</dbReference>
<dbReference type="Gene3D" id="3.40.50.360">
    <property type="match status" value="1"/>
</dbReference>
<gene>
    <name evidence="2" type="ORF">DP923_13235</name>
</gene>
<evidence type="ECO:0000313" key="2">
    <source>
        <dbReference type="EMBL" id="RAU81671.1"/>
    </source>
</evidence>
<dbReference type="GO" id="GO:0016491">
    <property type="term" value="F:oxidoreductase activity"/>
    <property type="evidence" value="ECO:0007669"/>
    <property type="project" value="InterPro"/>
</dbReference>
<dbReference type="GO" id="GO:0010181">
    <property type="term" value="F:FMN binding"/>
    <property type="evidence" value="ECO:0007669"/>
    <property type="project" value="TreeGrafter"/>
</dbReference>
<dbReference type="OrthoDB" id="9812295at2"/>
<dbReference type="EMBL" id="QMDV01000004">
    <property type="protein sequence ID" value="RAU81671.1"/>
    <property type="molecule type" value="Genomic_DNA"/>
</dbReference>
<dbReference type="InterPro" id="IPR005025">
    <property type="entry name" value="FMN_Rdtase-like_dom"/>
</dbReference>
<dbReference type="PANTHER" id="PTHR30543">
    <property type="entry name" value="CHROMATE REDUCTASE"/>
    <property type="match status" value="1"/>
</dbReference>
<dbReference type="SUPFAM" id="SSF52218">
    <property type="entry name" value="Flavoproteins"/>
    <property type="match status" value="1"/>
</dbReference>
<dbReference type="InterPro" id="IPR050712">
    <property type="entry name" value="NAD(P)H-dep_reductase"/>
</dbReference>
<dbReference type="Proteomes" id="UP000251692">
    <property type="component" value="Unassembled WGS sequence"/>
</dbReference>
<name>A0A364RBH1_9BACT</name>
<proteinExistence type="predicted"/>
<dbReference type="RefSeq" id="WP_112306351.1">
    <property type="nucleotide sequence ID" value="NZ_QMDV01000004.1"/>
</dbReference>
<reference evidence="2 3" key="1">
    <citation type="submission" date="2018-06" db="EMBL/GenBank/DDBJ databases">
        <authorList>
            <person name="Liu Z.-W."/>
        </authorList>
    </citation>
    <scope>NUCLEOTIDE SEQUENCE [LARGE SCALE GENOMIC DNA]</scope>
    <source>
        <strain evidence="2 3">2b14</strain>
    </source>
</reference>
<evidence type="ECO:0000259" key="1">
    <source>
        <dbReference type="Pfam" id="PF03358"/>
    </source>
</evidence>
<feature type="domain" description="NADPH-dependent FMN reductase-like" evidence="1">
    <location>
        <begin position="2"/>
        <end position="139"/>
    </location>
</feature>
<keyword evidence="3" id="KW-1185">Reference proteome</keyword>
<protein>
    <submittedName>
        <fullName evidence="2">NADPH-dependent FMN reductase</fullName>
    </submittedName>
</protein>
<dbReference type="InterPro" id="IPR029039">
    <property type="entry name" value="Flavoprotein-like_sf"/>
</dbReference>
<accession>A0A364RBH1</accession>
<dbReference type="Pfam" id="PF03358">
    <property type="entry name" value="FMN_red"/>
    <property type="match status" value="1"/>
</dbReference>
<reference evidence="2 3" key="2">
    <citation type="submission" date="2018-07" db="EMBL/GenBank/DDBJ databases">
        <title>Pontibacter sp. 2b14 genomic sequence and assembly.</title>
        <authorList>
            <person name="Du Z.-J."/>
        </authorList>
    </citation>
    <scope>NUCLEOTIDE SEQUENCE [LARGE SCALE GENOMIC DNA]</scope>
    <source>
        <strain evidence="2 3">2b14</strain>
    </source>
</reference>
<dbReference type="PANTHER" id="PTHR30543:SF21">
    <property type="entry name" value="NAD(P)H-DEPENDENT FMN REDUCTASE LOT6"/>
    <property type="match status" value="1"/>
</dbReference>
<evidence type="ECO:0000313" key="3">
    <source>
        <dbReference type="Proteomes" id="UP000251692"/>
    </source>
</evidence>